<dbReference type="Gene3D" id="3.40.47.10">
    <property type="match status" value="1"/>
</dbReference>
<dbReference type="InterPro" id="IPR050091">
    <property type="entry name" value="PKS_NRPS_Biosynth_Enz"/>
</dbReference>
<dbReference type="InterPro" id="IPR013149">
    <property type="entry name" value="ADH-like_C"/>
</dbReference>
<evidence type="ECO:0000256" key="4">
    <source>
        <dbReference type="ARBA" id="ARBA00022857"/>
    </source>
</evidence>
<dbReference type="Pfam" id="PF00107">
    <property type="entry name" value="ADH_zinc_N"/>
    <property type="match status" value="1"/>
</dbReference>
<dbReference type="Pfam" id="PF14765">
    <property type="entry name" value="PS-DH"/>
    <property type="match status" value="1"/>
</dbReference>
<dbReference type="PANTHER" id="PTHR43775:SF37">
    <property type="entry name" value="SI:DKEY-61P9.11"/>
    <property type="match status" value="1"/>
</dbReference>
<dbReference type="SUPFAM" id="SSF53901">
    <property type="entry name" value="Thiolase-like"/>
    <property type="match status" value="1"/>
</dbReference>
<keyword evidence="3 14" id="KW-0808">Transferase</keyword>
<evidence type="ECO:0000256" key="2">
    <source>
        <dbReference type="ARBA" id="ARBA00022553"/>
    </source>
</evidence>
<dbReference type="OrthoDB" id="5476655at2"/>
<dbReference type="GO" id="GO:0004312">
    <property type="term" value="F:fatty acid synthase activity"/>
    <property type="evidence" value="ECO:0007669"/>
    <property type="project" value="TreeGrafter"/>
</dbReference>
<evidence type="ECO:0000259" key="11">
    <source>
        <dbReference type="PROSITE" id="PS52004"/>
    </source>
</evidence>
<dbReference type="InterPro" id="IPR042104">
    <property type="entry name" value="PKS_dehydratase_sf"/>
</dbReference>
<dbReference type="SMART" id="SM00829">
    <property type="entry name" value="PKS_ER"/>
    <property type="match status" value="1"/>
</dbReference>
<dbReference type="RefSeq" id="WP_074957711.1">
    <property type="nucleotide sequence ID" value="NZ_BJXR01000038.1"/>
</dbReference>
<dbReference type="CDD" id="cd08955">
    <property type="entry name" value="KR_2_FAS_SDR_x"/>
    <property type="match status" value="1"/>
</dbReference>
<accession>A0A511T829</accession>
<dbReference type="Pfam" id="PF00698">
    <property type="entry name" value="Acyl_transf_1"/>
    <property type="match status" value="1"/>
</dbReference>
<evidence type="ECO:0000313" key="16">
    <source>
        <dbReference type="Proteomes" id="UP000321514"/>
    </source>
</evidence>
<dbReference type="SMART" id="SM00827">
    <property type="entry name" value="PKS_AT"/>
    <property type="match status" value="1"/>
</dbReference>
<dbReference type="InterPro" id="IPR016036">
    <property type="entry name" value="Malonyl_transacylase_ACP-bd"/>
</dbReference>
<dbReference type="Pfam" id="PF21089">
    <property type="entry name" value="PKS_DH_N"/>
    <property type="match status" value="1"/>
</dbReference>
<dbReference type="InterPro" id="IPR020843">
    <property type="entry name" value="ER"/>
</dbReference>
<dbReference type="InterPro" id="IPR006162">
    <property type="entry name" value="Ppantetheine_attach_site"/>
</dbReference>
<dbReference type="InterPro" id="IPR001227">
    <property type="entry name" value="Ac_transferase_dom_sf"/>
</dbReference>
<protein>
    <submittedName>
        <fullName evidence="14">Acyl transferase domain-containing protein</fullName>
    </submittedName>
    <submittedName>
        <fullName evidence="13">Polyketide synthase</fullName>
    </submittedName>
</protein>
<dbReference type="Proteomes" id="UP000321514">
    <property type="component" value="Unassembled WGS sequence"/>
</dbReference>
<feature type="domain" description="Carrier" evidence="10">
    <location>
        <begin position="2168"/>
        <end position="2245"/>
    </location>
</feature>
<dbReference type="FunFam" id="3.40.366.10:FF:000002">
    <property type="entry name" value="Probable polyketide synthase 2"/>
    <property type="match status" value="1"/>
</dbReference>
<reference evidence="13 16" key="2">
    <citation type="submission" date="2019-07" db="EMBL/GenBank/DDBJ databases">
        <title>Whole genome shotgun sequence of Myxococcus fulvus NBRC 100333.</title>
        <authorList>
            <person name="Hosoyama A."/>
            <person name="Uohara A."/>
            <person name="Ohji S."/>
            <person name="Ichikawa N."/>
        </authorList>
    </citation>
    <scope>NUCLEOTIDE SEQUENCE [LARGE SCALE GENOMIC DNA]</scope>
    <source>
        <strain evidence="13 16">NBRC 100333</strain>
    </source>
</reference>
<feature type="region of interest" description="C-terminal hotdog fold" evidence="8">
    <location>
        <begin position="1205"/>
        <end position="1345"/>
    </location>
</feature>
<dbReference type="SMART" id="SM00826">
    <property type="entry name" value="PKS_DH"/>
    <property type="match status" value="1"/>
</dbReference>
<evidence type="ECO:0000256" key="1">
    <source>
        <dbReference type="ARBA" id="ARBA00022450"/>
    </source>
</evidence>
<dbReference type="InterPro" id="IPR049900">
    <property type="entry name" value="PKS_mFAS_DH"/>
</dbReference>
<sequence>MKPSLRLFQTLLHGALRGRVGPLEESVTRWRVLPSDLDLFGHMNNSRYLAMMDLGRVDLLVRAGLLPQVLRHRWVVPVGETSLQFRDSLRLFESYELGTRLVSWDEQWLYFQQEFRRPSEPGRPVVTGQVRAVFRDANGTVPPAQVLRGVAGHDVPVPVVSTEGRRGLTLASPRRADVAPEREPLAIVGIGCRLPGGIEDTDGFWKVLMEGRECIVDIPEGRWDAKKFHDASGRAPGRTYVQRAGLLQQDLREFEPGFFGITPREANTLDPQQRLMLEVSWEALEDAGLPPSTLAGSRTGVFVGGFMMDNLILHASPDNRERLDSHSATASTLTMLSNRLSYFYDLRGPSVSLDTACSSSLVALHLACQSLWAGESEAALVGGVNVLLLPETQVTMSKGRFLSPRGRCHAFSDQADGYVRAEGAAVLVVKPLSAALRDGNPIHSLILGTAVNQDGRTPGITVPNAEAQVAVMREAYAKADVDPSRVAYVEAHGTGTPVGDPIEARAIGTVTGAGRTGPERCRMGSVKTNLGHLEAAAGVAGVIKAALVLEHGLVPPHPHLGRVNPQIPLETLGLHIPTRPEALPRGAEPRFAGVNSFGYGGTNAHVVLVEPPPRATVLTPKRPEGRPHLLVLGAKSNEALSALAERYAVWLEEGRGTPEQLCRDAAVHRSHPRHRLALRGANREALVQSLRAIARGERDVPGLDFVADPGEARRKVLFVYTGMGPQWWAMGRQLLATERVFREAVEECDGLFRTLAGWSIAEELKRDAASSRITRTEVAQPANAVLQVALTRLWASWGVVPDGVVGHSIGEVGAAWASGALETRDALLTAFHRSRLQQRVAGQGAMLAVGLGPEEALEWVQRHGPGIAVAAINSARSVTLAGARAPLERVAAELAAAGRFNRFLQVEVPYHSPLMDPLQGELLDALAGLRPNAPRLPLYSTVSGRLMTEAERHDATYWWNNVRDSVRFADALRAAVEDGHETFIEVGPHPVLASSIRDVLSTAGVKGEVLASLVREASEQETMTSALGRLHVLGVDVAWRGYFGPGGYVGAPRMPWQRKVYWEESVRSASRRRAFGGHPLLVDSEPGAWTAELSLAAVPYLADHHAAGSLLFPGAGHVELALAARHALTGDARCRIEELELSSAVVLSPETSPRLRLGVSSETSRFVVQRQEEGQQPVVCARGRLVSSGRGSRVVDVAALRARLPESTMPEALYASLERGGLRYGPAFRVVSALHRAPGEVLARLDLPAVVDARGYHLHPVLLDGAFHSLIAAAMDDADHDLVPTGIDCIEVLVPPGRTLLSHGRLRSVGEGTLRGDITLLSEDGIVVAEVTGFTCRLLPRVRTDEAALLERSVYSRRWERFEPAEPAEHEEVTWVVMGGAVPEVSTSKWHVVSDATALDAMLSALPESAKVRLVDLRWLDAPESEEPVARGVNAADALLRCVQALRPGRIDRYYLVTTRAESVSQQRELPSLSLAPLLGLARTVMTERPDLRLTVVDLDTEPSSIEALLLRLSGLGVEQEVAEREGLFHAVRLMRDTLTTPTEAPQLEPVPEGMGYELVLGKEGQLDTLGFVAKPRRAPGPGEVELEVESTALGFKDVMKALGLLSSRVTQDTYIGEAIGMEGAGRISAVGEGVTGFAVGNRVYGVAPGFIASHMVLPVGNVVKLPSHLSFEQGANLIVFLTVYHALMRVARLRQGERILIHGATGGVGLAAIEVARWCGADIIATAGSEEKRQYLRDQGLTHVSHSRDTRFADDVRAWTDGRGVDVVLSFSPGEVVSRSVECLAPFGRFIELGKASFEQDELLRLRPFNENLTYAAVDFDRLLRSRPDEVRELYQEVLARFEDGSFRPLPSRSWPASQTEDAFRTLARGQHIGKVCISMKDPGLRVRPLARGARFSSEGTYLVTGGLGGFGLEVARWLVEEGARQLVLVSRRGAQSQEAQAALTQWRARGVSVQAVAADVASREELERVFTRLHAEQPPLRGVFHCATILEDKPLEQLDRGALERVLAAKAQGAWNLHQLTRSLPLEHWVLFSSISSLVGNAGQGAYVAANAFLDQLAVYRRQQGLPATAIQWGALGEAGLVARNASVARHLEHLGLRGLSTRTALQGLGRVLEARPVQLAIADVDWRRWGEALVPWSGARRLVGLLDAPAGAPGLGPHGAGVSRALPGHLLQGLTRIVARVMRTQESALNVTQPLRELGLDSIMALELVTAVERELGMKLSTLEVVSGPSLRELAARMPGQSERSVLYASGQEAEPTAHAEVHREPVRRARRS</sequence>
<dbReference type="PANTHER" id="PTHR43775">
    <property type="entry name" value="FATTY ACID SYNTHASE"/>
    <property type="match status" value="1"/>
</dbReference>
<dbReference type="Pfam" id="PF16197">
    <property type="entry name" value="KAsynt_C_assoc"/>
    <property type="match status" value="1"/>
</dbReference>
<dbReference type="InterPro" id="IPR036736">
    <property type="entry name" value="ACP-like_sf"/>
</dbReference>
<dbReference type="InterPro" id="IPR014030">
    <property type="entry name" value="Ketoacyl_synth_N"/>
</dbReference>
<evidence type="ECO:0000256" key="7">
    <source>
        <dbReference type="ARBA" id="ARBA00054155"/>
    </source>
</evidence>
<feature type="region of interest" description="Disordered" evidence="9">
    <location>
        <begin position="2246"/>
        <end position="2276"/>
    </location>
</feature>
<dbReference type="SMART" id="SM01294">
    <property type="entry name" value="PKS_PP_betabranch"/>
    <property type="match status" value="1"/>
</dbReference>
<feature type="domain" description="Ketosynthase family 3 (KS3)" evidence="11">
    <location>
        <begin position="182"/>
        <end position="610"/>
    </location>
</feature>
<dbReference type="InterPro" id="IPR014043">
    <property type="entry name" value="Acyl_transferase_dom"/>
</dbReference>
<dbReference type="InterPro" id="IPR020841">
    <property type="entry name" value="PKS_Beta-ketoAc_synthase_dom"/>
</dbReference>
<dbReference type="InterPro" id="IPR016039">
    <property type="entry name" value="Thiolase-like"/>
</dbReference>
<keyword evidence="15" id="KW-1185">Reference proteome</keyword>
<dbReference type="FunFam" id="3.40.47.10:FF:000019">
    <property type="entry name" value="Polyketide synthase type I"/>
    <property type="match status" value="1"/>
</dbReference>
<dbReference type="CDD" id="cd00833">
    <property type="entry name" value="PKS"/>
    <property type="match status" value="1"/>
</dbReference>
<evidence type="ECO:0000256" key="3">
    <source>
        <dbReference type="ARBA" id="ARBA00022679"/>
    </source>
</evidence>
<name>A0A511T829_MYXFU</name>
<dbReference type="InterPro" id="IPR013968">
    <property type="entry name" value="PKS_KR"/>
</dbReference>
<dbReference type="SUPFAM" id="SSF55048">
    <property type="entry name" value="Probable ACP-binding domain of malonyl-CoA ACP transacylase"/>
    <property type="match status" value="1"/>
</dbReference>
<dbReference type="PROSITE" id="PS00012">
    <property type="entry name" value="PHOSPHOPANTETHEINE"/>
    <property type="match status" value="1"/>
</dbReference>
<keyword evidence="6" id="KW-0012">Acyltransferase</keyword>
<feature type="active site" description="Proton donor; for dehydratase activity" evidence="8">
    <location>
        <position position="1264"/>
    </location>
</feature>
<dbReference type="PROSITE" id="PS52004">
    <property type="entry name" value="KS3_2"/>
    <property type="match status" value="1"/>
</dbReference>
<dbReference type="GO" id="GO:0031177">
    <property type="term" value="F:phosphopantetheine binding"/>
    <property type="evidence" value="ECO:0007669"/>
    <property type="project" value="InterPro"/>
</dbReference>
<dbReference type="Pfam" id="PF08240">
    <property type="entry name" value="ADH_N"/>
    <property type="match status" value="1"/>
</dbReference>
<dbReference type="GO" id="GO:0006633">
    <property type="term" value="P:fatty acid biosynthetic process"/>
    <property type="evidence" value="ECO:0007669"/>
    <property type="project" value="InterPro"/>
</dbReference>
<comment type="caution">
    <text evidence="13">The sequence shown here is derived from an EMBL/GenBank/DDBJ whole genome shotgun (WGS) entry which is preliminary data.</text>
</comment>
<dbReference type="GO" id="GO:0016491">
    <property type="term" value="F:oxidoreductase activity"/>
    <property type="evidence" value="ECO:0007669"/>
    <property type="project" value="InterPro"/>
</dbReference>
<evidence type="ECO:0000256" key="6">
    <source>
        <dbReference type="ARBA" id="ARBA00023315"/>
    </source>
</evidence>
<feature type="active site" description="Proton acceptor; for dehydratase activity" evidence="8">
    <location>
        <position position="1104"/>
    </location>
</feature>
<dbReference type="SUPFAM" id="SSF51735">
    <property type="entry name" value="NAD(P)-binding Rossmann-fold domains"/>
    <property type="match status" value="3"/>
</dbReference>
<evidence type="ECO:0000256" key="8">
    <source>
        <dbReference type="PROSITE-ProRule" id="PRU01363"/>
    </source>
</evidence>
<dbReference type="SUPFAM" id="SSF54637">
    <property type="entry name" value="Thioesterase/thiol ester dehydrase-isomerase"/>
    <property type="match status" value="1"/>
</dbReference>
<dbReference type="GO" id="GO:0071770">
    <property type="term" value="P:DIM/DIP cell wall layer assembly"/>
    <property type="evidence" value="ECO:0007669"/>
    <property type="project" value="TreeGrafter"/>
</dbReference>
<dbReference type="EMBL" id="FOIB01000010">
    <property type="protein sequence ID" value="SEU34458.1"/>
    <property type="molecule type" value="Genomic_DNA"/>
</dbReference>
<evidence type="ECO:0000313" key="13">
    <source>
        <dbReference type="EMBL" id="GEN10340.1"/>
    </source>
</evidence>
<dbReference type="SUPFAM" id="SSF47336">
    <property type="entry name" value="ACP-like"/>
    <property type="match status" value="1"/>
</dbReference>
<dbReference type="Proteomes" id="UP000183760">
    <property type="component" value="Unassembled WGS sequence"/>
</dbReference>
<dbReference type="SMART" id="SM00822">
    <property type="entry name" value="PKS_KR"/>
    <property type="match status" value="1"/>
</dbReference>
<dbReference type="Gene3D" id="1.10.1200.10">
    <property type="entry name" value="ACP-like"/>
    <property type="match status" value="1"/>
</dbReference>
<dbReference type="Gene3D" id="3.10.129.110">
    <property type="entry name" value="Polyketide synthase dehydratase"/>
    <property type="match status" value="1"/>
</dbReference>
<dbReference type="InterPro" id="IPR009081">
    <property type="entry name" value="PP-bd_ACP"/>
</dbReference>
<evidence type="ECO:0000256" key="9">
    <source>
        <dbReference type="SAM" id="MobiDB-lite"/>
    </source>
</evidence>
<dbReference type="Pfam" id="PF02801">
    <property type="entry name" value="Ketoacyl-synt_C"/>
    <property type="match status" value="1"/>
</dbReference>
<dbReference type="EMBL" id="BJXR01000038">
    <property type="protein sequence ID" value="GEN10340.1"/>
    <property type="molecule type" value="Genomic_DNA"/>
</dbReference>
<keyword evidence="2" id="KW-0597">Phosphoprotein</keyword>
<dbReference type="PROSITE" id="PS52019">
    <property type="entry name" value="PKS_MFAS_DH"/>
    <property type="match status" value="1"/>
</dbReference>
<keyword evidence="5" id="KW-0511">Multifunctional enzyme</keyword>
<dbReference type="Pfam" id="PF13279">
    <property type="entry name" value="4HBT_2"/>
    <property type="match status" value="1"/>
</dbReference>
<dbReference type="InterPro" id="IPR036291">
    <property type="entry name" value="NAD(P)-bd_dom_sf"/>
</dbReference>
<evidence type="ECO:0000313" key="14">
    <source>
        <dbReference type="EMBL" id="SEU34458.1"/>
    </source>
</evidence>
<evidence type="ECO:0000259" key="12">
    <source>
        <dbReference type="PROSITE" id="PS52019"/>
    </source>
</evidence>
<dbReference type="Pfam" id="PF08659">
    <property type="entry name" value="KR"/>
    <property type="match status" value="1"/>
</dbReference>
<dbReference type="SUPFAM" id="SSF50129">
    <property type="entry name" value="GroES-like"/>
    <property type="match status" value="1"/>
</dbReference>
<feature type="compositionally biased region" description="Basic and acidic residues" evidence="9">
    <location>
        <begin position="2259"/>
        <end position="2276"/>
    </location>
</feature>
<reference evidence="14 15" key="1">
    <citation type="submission" date="2016-10" db="EMBL/GenBank/DDBJ databases">
        <authorList>
            <person name="Varghese N."/>
            <person name="Submissions S."/>
        </authorList>
    </citation>
    <scope>NUCLEOTIDE SEQUENCE [LARGE SCALE GENOMIC DNA]</scope>
    <source>
        <strain evidence="14 15">DSM 16525</strain>
    </source>
</reference>
<organism evidence="13 16">
    <name type="scientific">Myxococcus fulvus</name>
    <dbReference type="NCBI Taxonomy" id="33"/>
    <lineage>
        <taxon>Bacteria</taxon>
        <taxon>Pseudomonadati</taxon>
        <taxon>Myxococcota</taxon>
        <taxon>Myxococcia</taxon>
        <taxon>Myxococcales</taxon>
        <taxon>Cystobacterineae</taxon>
        <taxon>Myxococcaceae</taxon>
        <taxon>Myxococcus</taxon>
    </lineage>
</organism>
<comment type="function">
    <text evidence="7">Involved in production of the polyketide antibiotic thailandamide.</text>
</comment>
<feature type="domain" description="PKS/mFAS DH" evidence="12">
    <location>
        <begin position="1072"/>
        <end position="1345"/>
    </location>
</feature>
<dbReference type="GO" id="GO:0005737">
    <property type="term" value="C:cytoplasm"/>
    <property type="evidence" value="ECO:0007669"/>
    <property type="project" value="TreeGrafter"/>
</dbReference>
<dbReference type="InterPro" id="IPR016035">
    <property type="entry name" value="Acyl_Trfase/lysoPLipase"/>
</dbReference>
<dbReference type="Gene3D" id="3.10.129.10">
    <property type="entry name" value="Hotdog Thioesterase"/>
    <property type="match status" value="1"/>
</dbReference>
<dbReference type="InterPro" id="IPR020807">
    <property type="entry name" value="PKS_DH"/>
</dbReference>
<dbReference type="InterPro" id="IPR014031">
    <property type="entry name" value="Ketoacyl_synth_C"/>
</dbReference>
<proteinExistence type="predicted"/>
<dbReference type="InterPro" id="IPR049551">
    <property type="entry name" value="PKS_DH_C"/>
</dbReference>
<evidence type="ECO:0000259" key="10">
    <source>
        <dbReference type="PROSITE" id="PS50075"/>
    </source>
</evidence>
<dbReference type="STRING" id="1334629.MFUL124B02_13660"/>
<dbReference type="CDD" id="cd05195">
    <property type="entry name" value="enoyl_red"/>
    <property type="match status" value="1"/>
</dbReference>
<dbReference type="SMART" id="SM00825">
    <property type="entry name" value="PKS_KS"/>
    <property type="match status" value="1"/>
</dbReference>
<dbReference type="FunFam" id="3.40.50.720:FF:000209">
    <property type="entry name" value="Polyketide synthase Pks12"/>
    <property type="match status" value="1"/>
</dbReference>
<dbReference type="Gene3D" id="3.30.70.3290">
    <property type="match status" value="1"/>
</dbReference>
<dbReference type="SMART" id="SM00823">
    <property type="entry name" value="PKS_PP"/>
    <property type="match status" value="1"/>
</dbReference>
<dbReference type="GO" id="GO:0004315">
    <property type="term" value="F:3-oxoacyl-[acyl-carrier-protein] synthase activity"/>
    <property type="evidence" value="ECO:0007669"/>
    <property type="project" value="InterPro"/>
</dbReference>
<dbReference type="InterPro" id="IPR049552">
    <property type="entry name" value="PKS_DH_N"/>
</dbReference>
<dbReference type="InterPro" id="IPR029069">
    <property type="entry name" value="HotDog_dom_sf"/>
</dbReference>
<dbReference type="Gene3D" id="3.40.366.10">
    <property type="entry name" value="Malonyl-Coenzyme A Acyl Carrier Protein, domain 2"/>
    <property type="match status" value="1"/>
</dbReference>
<dbReference type="PROSITE" id="PS00606">
    <property type="entry name" value="KS3_1"/>
    <property type="match status" value="1"/>
</dbReference>
<dbReference type="InterPro" id="IPR032821">
    <property type="entry name" value="PKS_assoc"/>
</dbReference>
<evidence type="ECO:0000313" key="15">
    <source>
        <dbReference type="Proteomes" id="UP000183760"/>
    </source>
</evidence>
<evidence type="ECO:0000256" key="5">
    <source>
        <dbReference type="ARBA" id="ARBA00023268"/>
    </source>
</evidence>
<dbReference type="InterPro" id="IPR018201">
    <property type="entry name" value="Ketoacyl_synth_AS"/>
</dbReference>
<keyword evidence="4" id="KW-0521">NADP</keyword>
<keyword evidence="1" id="KW-0596">Phosphopantetheine</keyword>
<dbReference type="Gene3D" id="3.90.180.10">
    <property type="entry name" value="Medium-chain alcohol dehydrogenases, catalytic domain"/>
    <property type="match status" value="1"/>
</dbReference>
<dbReference type="Pfam" id="PF00550">
    <property type="entry name" value="PP-binding"/>
    <property type="match status" value="1"/>
</dbReference>
<dbReference type="InterPro" id="IPR011032">
    <property type="entry name" value="GroES-like_sf"/>
</dbReference>
<dbReference type="PROSITE" id="PS50075">
    <property type="entry name" value="CARRIER"/>
    <property type="match status" value="1"/>
</dbReference>
<dbReference type="InterPro" id="IPR020806">
    <property type="entry name" value="PKS_PP-bd"/>
</dbReference>
<dbReference type="Gene3D" id="3.40.50.720">
    <property type="entry name" value="NAD(P)-binding Rossmann-like Domain"/>
    <property type="match status" value="3"/>
</dbReference>
<dbReference type="Pfam" id="PF00109">
    <property type="entry name" value="ketoacyl-synt"/>
    <property type="match status" value="1"/>
</dbReference>
<gene>
    <name evidence="13" type="ORF">MFU01_53770</name>
    <name evidence="14" type="ORF">SAMN05443572_11057</name>
</gene>
<dbReference type="CDD" id="cd00586">
    <property type="entry name" value="4HBT"/>
    <property type="match status" value="1"/>
</dbReference>
<dbReference type="InterPro" id="IPR013154">
    <property type="entry name" value="ADH-like_N"/>
</dbReference>
<dbReference type="InterPro" id="IPR057326">
    <property type="entry name" value="KR_dom"/>
</dbReference>
<feature type="region of interest" description="N-terminal hotdog fold" evidence="8">
    <location>
        <begin position="1072"/>
        <end position="1192"/>
    </location>
</feature>
<dbReference type="GO" id="GO:0005886">
    <property type="term" value="C:plasma membrane"/>
    <property type="evidence" value="ECO:0007669"/>
    <property type="project" value="TreeGrafter"/>
</dbReference>
<dbReference type="SUPFAM" id="SSF52151">
    <property type="entry name" value="FabD/lysophospholipase-like"/>
    <property type="match status" value="1"/>
</dbReference>